<evidence type="ECO:0000313" key="2">
    <source>
        <dbReference type="EMBL" id="MFD0976838.1"/>
    </source>
</evidence>
<dbReference type="Gene3D" id="3.90.180.10">
    <property type="entry name" value="Medium-chain alcohol dehydrogenases, catalytic domain"/>
    <property type="match status" value="1"/>
</dbReference>
<evidence type="ECO:0000259" key="1">
    <source>
        <dbReference type="SMART" id="SM00829"/>
    </source>
</evidence>
<dbReference type="InterPro" id="IPR020843">
    <property type="entry name" value="ER"/>
</dbReference>
<dbReference type="CDD" id="cd05289">
    <property type="entry name" value="MDR_like_2"/>
    <property type="match status" value="1"/>
</dbReference>
<keyword evidence="3" id="KW-1185">Reference proteome</keyword>
<organism evidence="2 3">
    <name type="scientific">Salinimicrobium gaetbulicola</name>
    <dbReference type="NCBI Taxonomy" id="999702"/>
    <lineage>
        <taxon>Bacteria</taxon>
        <taxon>Pseudomonadati</taxon>
        <taxon>Bacteroidota</taxon>
        <taxon>Flavobacteriia</taxon>
        <taxon>Flavobacteriales</taxon>
        <taxon>Flavobacteriaceae</taxon>
        <taxon>Salinimicrobium</taxon>
    </lineage>
</organism>
<dbReference type="EMBL" id="JBHTJP010000034">
    <property type="protein sequence ID" value="MFD0976838.1"/>
    <property type="molecule type" value="Genomic_DNA"/>
</dbReference>
<feature type="domain" description="Enoyl reductase (ER)" evidence="1">
    <location>
        <begin position="18"/>
        <end position="317"/>
    </location>
</feature>
<dbReference type="InterPro" id="IPR052733">
    <property type="entry name" value="Chloroplast_QOR"/>
</dbReference>
<dbReference type="Pfam" id="PF13602">
    <property type="entry name" value="ADH_zinc_N_2"/>
    <property type="match status" value="1"/>
</dbReference>
<dbReference type="Gene3D" id="3.40.50.720">
    <property type="entry name" value="NAD(P)-binding Rossmann-like Domain"/>
    <property type="match status" value="1"/>
</dbReference>
<dbReference type="PANTHER" id="PTHR44013:SF1">
    <property type="entry name" value="ZINC-TYPE ALCOHOL DEHYDROGENASE-LIKE PROTEIN C16A3.02C"/>
    <property type="match status" value="1"/>
</dbReference>
<dbReference type="InterPro" id="IPR013154">
    <property type="entry name" value="ADH-like_N"/>
</dbReference>
<keyword evidence="2" id="KW-0560">Oxidoreductase</keyword>
<proteinExistence type="predicted"/>
<gene>
    <name evidence="2" type="ORF">ACFQ1G_08550</name>
</gene>
<dbReference type="InterPro" id="IPR002364">
    <property type="entry name" value="Quin_OxRdtase/zeta-crystal_CS"/>
</dbReference>
<dbReference type="RefSeq" id="WP_380738599.1">
    <property type="nucleotide sequence ID" value="NZ_JBHTJP010000034.1"/>
</dbReference>
<evidence type="ECO:0000313" key="3">
    <source>
        <dbReference type="Proteomes" id="UP001597100"/>
    </source>
</evidence>
<dbReference type="SUPFAM" id="SSF50129">
    <property type="entry name" value="GroES-like"/>
    <property type="match status" value="1"/>
</dbReference>
<dbReference type="Pfam" id="PF08240">
    <property type="entry name" value="ADH_N"/>
    <property type="match status" value="1"/>
</dbReference>
<dbReference type="InterPro" id="IPR036291">
    <property type="entry name" value="NAD(P)-bd_dom_sf"/>
</dbReference>
<dbReference type="SMART" id="SM00829">
    <property type="entry name" value="PKS_ER"/>
    <property type="match status" value="1"/>
</dbReference>
<comment type="caution">
    <text evidence="2">The sequence shown here is derived from an EMBL/GenBank/DDBJ whole genome shotgun (WGS) entry which is preliminary data.</text>
</comment>
<dbReference type="PROSITE" id="PS01162">
    <property type="entry name" value="QOR_ZETA_CRYSTAL"/>
    <property type="match status" value="1"/>
</dbReference>
<protein>
    <submittedName>
        <fullName evidence="2">NADP-dependent oxidoreductase</fullName>
        <ecNumber evidence="2">1.-.-.-</ecNumber>
    </submittedName>
</protein>
<reference evidence="3" key="1">
    <citation type="journal article" date="2019" name="Int. J. Syst. Evol. Microbiol.">
        <title>The Global Catalogue of Microorganisms (GCM) 10K type strain sequencing project: providing services to taxonomists for standard genome sequencing and annotation.</title>
        <authorList>
            <consortium name="The Broad Institute Genomics Platform"/>
            <consortium name="The Broad Institute Genome Sequencing Center for Infectious Disease"/>
            <person name="Wu L."/>
            <person name="Ma J."/>
        </authorList>
    </citation>
    <scope>NUCLEOTIDE SEQUENCE [LARGE SCALE GENOMIC DNA]</scope>
    <source>
        <strain evidence="3">CCUG 60898</strain>
    </source>
</reference>
<accession>A0ABW3IFN7</accession>
<dbReference type="SUPFAM" id="SSF51735">
    <property type="entry name" value="NAD(P)-binding Rossmann-fold domains"/>
    <property type="match status" value="1"/>
</dbReference>
<sequence>MEQEKKKMKAVKYDDFKGPNGVEVAELEVPELQEGEILVRIKAAGVNPVDTVLTKGYYKDMMPHTFPVIPGWDFAGVIEERGHAARRFEIGDEVYAYARRPEVKWGTFAEYIVISESYVAKRPANVSFEEAAAIPLAGLTAYQSLYTVGKISEGQKLLILGSSGGVGSFAIQLAKAKGAEVIGVASSKNHDYMKSLGADHTIDYHDRDIGETVKEIFPQGVDLIFDCTSGESLQQSLKCLKDSGKLVSILNQGGDLDPKIDFHFVFVEPNSNNLDHLRELVEDGKVKVKVGKTYRLEEAVEALEQIESLHTTGKIVIAP</sequence>
<dbReference type="Proteomes" id="UP001597100">
    <property type="component" value="Unassembled WGS sequence"/>
</dbReference>
<dbReference type="EC" id="1.-.-.-" evidence="2"/>
<dbReference type="GO" id="GO:0016491">
    <property type="term" value="F:oxidoreductase activity"/>
    <property type="evidence" value="ECO:0007669"/>
    <property type="project" value="UniProtKB-KW"/>
</dbReference>
<name>A0ABW3IFN7_9FLAO</name>
<dbReference type="InterPro" id="IPR011032">
    <property type="entry name" value="GroES-like_sf"/>
</dbReference>
<dbReference type="PANTHER" id="PTHR44013">
    <property type="entry name" value="ZINC-TYPE ALCOHOL DEHYDROGENASE-LIKE PROTEIN C16A3.02C"/>
    <property type="match status" value="1"/>
</dbReference>